<accession>A0A4R4TBD3</accession>
<organism evidence="1 2">
    <name type="scientific">Streptomyces hainanensis</name>
    <dbReference type="NCBI Taxonomy" id="402648"/>
    <lineage>
        <taxon>Bacteria</taxon>
        <taxon>Bacillati</taxon>
        <taxon>Actinomycetota</taxon>
        <taxon>Actinomycetes</taxon>
        <taxon>Kitasatosporales</taxon>
        <taxon>Streptomycetaceae</taxon>
        <taxon>Streptomyces</taxon>
    </lineage>
</organism>
<reference evidence="1 2" key="1">
    <citation type="submission" date="2019-03" db="EMBL/GenBank/DDBJ databases">
        <title>Draft genome sequences of novel Actinobacteria.</title>
        <authorList>
            <person name="Sahin N."/>
            <person name="Ay H."/>
            <person name="Saygin H."/>
        </authorList>
    </citation>
    <scope>NUCLEOTIDE SEQUENCE [LARGE SCALE GENOMIC DNA]</scope>
    <source>
        <strain evidence="1 2">DSM 41900</strain>
    </source>
</reference>
<name>A0A4R4TBD3_9ACTN</name>
<dbReference type="Proteomes" id="UP000295345">
    <property type="component" value="Unassembled WGS sequence"/>
</dbReference>
<proteinExistence type="predicted"/>
<evidence type="ECO:0008006" key="3">
    <source>
        <dbReference type="Google" id="ProtNLM"/>
    </source>
</evidence>
<protein>
    <recommendedName>
        <fullName evidence="3">Translation initiation factor 2</fullName>
    </recommendedName>
</protein>
<dbReference type="OrthoDB" id="3661391at2"/>
<sequence>MARTVTATTRLLEVLPAVFDGDPRVEVMFGHDPTSAFRDGVAGLLQSSATRVVPWPPAVDVPCDLVITTTENARFDVTDAPVLVLPHGIGFHKMVPDARGEGRRLSGVVPPSLLEAERSWYAVSHPAQAEQLAAVRPDLAGRGLLIGDPCHDRLLVSRSARSRYRHSLGIDERRGQRLVVVASTWGSQSLIGRHPGLPRRLLAELPLDGYRVAAILHPNVWFGHSPWQVRTLQRNALEAGLLLVPPHAGWQAMLTAADLVIGDHGSLSLYAASLGTPLLLGSFGTESVPDTAMALLGELVPMLDHDKGLLEQIEEELERHRPERYREIVERTFWSPGSTVARLRAAAYQLLRLDEPRSPVRGAVAFPDPVLERRDSMAEVVNGSLAHAAGKWVVEIRRYPAVVAPDRDESDRSFSCLAADSNDLDPAWAESASIVTCEGSVGSVGEASRQVEELLRAYPGCRIAAAAVPDGALLAARDGRWVTARPADGPVPPRLLSAVGYACLRSRLPMAGRFELRAGRWSTEVTLSAWPPP</sequence>
<comment type="caution">
    <text evidence="1">The sequence shown here is derived from an EMBL/GenBank/DDBJ whole genome shotgun (WGS) entry which is preliminary data.</text>
</comment>
<dbReference type="RefSeq" id="WP_132818600.1">
    <property type="nucleotide sequence ID" value="NZ_SMKI01000143.1"/>
</dbReference>
<evidence type="ECO:0000313" key="1">
    <source>
        <dbReference type="EMBL" id="TDC74530.1"/>
    </source>
</evidence>
<keyword evidence="2" id="KW-1185">Reference proteome</keyword>
<dbReference type="AlphaFoldDB" id="A0A4R4TBD3"/>
<dbReference type="SUPFAM" id="SSF53756">
    <property type="entry name" value="UDP-Glycosyltransferase/glycogen phosphorylase"/>
    <property type="match status" value="1"/>
</dbReference>
<dbReference type="EMBL" id="SMKI01000143">
    <property type="protein sequence ID" value="TDC74530.1"/>
    <property type="molecule type" value="Genomic_DNA"/>
</dbReference>
<evidence type="ECO:0000313" key="2">
    <source>
        <dbReference type="Proteomes" id="UP000295345"/>
    </source>
</evidence>
<gene>
    <name evidence="1" type="ORF">E1283_15370</name>
</gene>